<name>A0A1Y1X9K9_9FUNG</name>
<evidence type="ECO:0000313" key="2">
    <source>
        <dbReference type="Proteomes" id="UP000193944"/>
    </source>
</evidence>
<gene>
    <name evidence="1" type="ORF">BCR32DRAFT_178465</name>
</gene>
<dbReference type="Proteomes" id="UP000193944">
    <property type="component" value="Unassembled WGS sequence"/>
</dbReference>
<feature type="non-terminal residue" evidence="1">
    <location>
        <position position="1"/>
    </location>
</feature>
<sequence length="135" mass="15138">IIRHGEKLNDEVTDLSPKGKARAYCLINVFGNNGTYATPEKIFAQSPSEKKQSTRPRDTVTPLADALGLEVDLSYTSGQVKKLSNDITDESENIVLISWSNDNIKEISEKIGIENPPEWDNDVFDEIWMIHDDST</sequence>
<proteinExistence type="predicted"/>
<accession>A0A1Y1X9K9</accession>
<dbReference type="EMBL" id="MCFG01000095">
    <property type="protein sequence ID" value="ORX82432.1"/>
    <property type="molecule type" value="Genomic_DNA"/>
</dbReference>
<evidence type="ECO:0000313" key="1">
    <source>
        <dbReference type="EMBL" id="ORX82432.1"/>
    </source>
</evidence>
<protein>
    <recommendedName>
        <fullName evidence="3">Phosphoglycerate mutase-like protein</fullName>
    </recommendedName>
</protein>
<feature type="non-terminal residue" evidence="1">
    <location>
        <position position="135"/>
    </location>
</feature>
<dbReference type="STRING" id="1754192.A0A1Y1X9K9"/>
<dbReference type="AlphaFoldDB" id="A0A1Y1X9K9"/>
<keyword evidence="2" id="KW-1185">Reference proteome</keyword>
<reference evidence="1 2" key="2">
    <citation type="submission" date="2016-08" db="EMBL/GenBank/DDBJ databases">
        <title>Pervasive Adenine N6-methylation of Active Genes in Fungi.</title>
        <authorList>
            <consortium name="DOE Joint Genome Institute"/>
            <person name="Mondo S.J."/>
            <person name="Dannebaum R.O."/>
            <person name="Kuo R.C."/>
            <person name="Labutti K."/>
            <person name="Haridas S."/>
            <person name="Kuo A."/>
            <person name="Salamov A."/>
            <person name="Ahrendt S.R."/>
            <person name="Lipzen A."/>
            <person name="Sullivan W."/>
            <person name="Andreopoulos W.B."/>
            <person name="Clum A."/>
            <person name="Lindquist E."/>
            <person name="Daum C."/>
            <person name="Ramamoorthy G.K."/>
            <person name="Gryganskyi A."/>
            <person name="Culley D."/>
            <person name="Magnuson J.K."/>
            <person name="James T.Y."/>
            <person name="O'Malley M.A."/>
            <person name="Stajich J.E."/>
            <person name="Spatafora J.W."/>
            <person name="Visel A."/>
            <person name="Grigoriev I.V."/>
        </authorList>
    </citation>
    <scope>NUCLEOTIDE SEQUENCE [LARGE SCALE GENOMIC DNA]</scope>
    <source>
        <strain evidence="1 2">S4</strain>
    </source>
</reference>
<evidence type="ECO:0008006" key="3">
    <source>
        <dbReference type="Google" id="ProtNLM"/>
    </source>
</evidence>
<reference evidence="1 2" key="1">
    <citation type="submission" date="2016-08" db="EMBL/GenBank/DDBJ databases">
        <title>A Parts List for Fungal Cellulosomes Revealed by Comparative Genomics.</title>
        <authorList>
            <consortium name="DOE Joint Genome Institute"/>
            <person name="Haitjema C.H."/>
            <person name="Gilmore S.P."/>
            <person name="Henske J.K."/>
            <person name="Solomon K.V."/>
            <person name="De Groot R."/>
            <person name="Kuo A."/>
            <person name="Mondo S.J."/>
            <person name="Salamov A.A."/>
            <person name="Labutti K."/>
            <person name="Zhao Z."/>
            <person name="Chiniquy J."/>
            <person name="Barry K."/>
            <person name="Brewer H.M."/>
            <person name="Purvine S.O."/>
            <person name="Wright A.T."/>
            <person name="Boxma B."/>
            <person name="Van Alen T."/>
            <person name="Hackstein J.H."/>
            <person name="Baker S.E."/>
            <person name="Grigoriev I.V."/>
            <person name="O'Malley M.A."/>
        </authorList>
    </citation>
    <scope>NUCLEOTIDE SEQUENCE [LARGE SCALE GENOMIC DNA]</scope>
    <source>
        <strain evidence="1 2">S4</strain>
    </source>
</reference>
<dbReference type="OrthoDB" id="425925at2759"/>
<comment type="caution">
    <text evidence="1">The sequence shown here is derived from an EMBL/GenBank/DDBJ whole genome shotgun (WGS) entry which is preliminary data.</text>
</comment>
<organism evidence="1 2">
    <name type="scientific">Anaeromyces robustus</name>
    <dbReference type="NCBI Taxonomy" id="1754192"/>
    <lineage>
        <taxon>Eukaryota</taxon>
        <taxon>Fungi</taxon>
        <taxon>Fungi incertae sedis</taxon>
        <taxon>Chytridiomycota</taxon>
        <taxon>Chytridiomycota incertae sedis</taxon>
        <taxon>Neocallimastigomycetes</taxon>
        <taxon>Neocallimastigales</taxon>
        <taxon>Neocallimastigaceae</taxon>
        <taxon>Anaeromyces</taxon>
    </lineage>
</organism>